<evidence type="ECO:0000313" key="1">
    <source>
        <dbReference type="EMBL" id="KAK0160427.1"/>
    </source>
</evidence>
<dbReference type="EMBL" id="JAQQBS010001423">
    <property type="protein sequence ID" value="KAK0160427.1"/>
    <property type="molecule type" value="Genomic_DNA"/>
</dbReference>
<gene>
    <name evidence="1" type="ORF">PV328_007838</name>
</gene>
<protein>
    <submittedName>
        <fullName evidence="1">Uncharacterized protein</fullName>
    </submittedName>
</protein>
<name>A0AA39EZ78_9HYME</name>
<organism evidence="1 2">
    <name type="scientific">Microctonus aethiopoides</name>
    <dbReference type="NCBI Taxonomy" id="144406"/>
    <lineage>
        <taxon>Eukaryota</taxon>
        <taxon>Metazoa</taxon>
        <taxon>Ecdysozoa</taxon>
        <taxon>Arthropoda</taxon>
        <taxon>Hexapoda</taxon>
        <taxon>Insecta</taxon>
        <taxon>Pterygota</taxon>
        <taxon>Neoptera</taxon>
        <taxon>Endopterygota</taxon>
        <taxon>Hymenoptera</taxon>
        <taxon>Apocrita</taxon>
        <taxon>Ichneumonoidea</taxon>
        <taxon>Braconidae</taxon>
        <taxon>Euphorinae</taxon>
        <taxon>Microctonus</taxon>
    </lineage>
</organism>
<keyword evidence="2" id="KW-1185">Reference proteome</keyword>
<evidence type="ECO:0000313" key="2">
    <source>
        <dbReference type="Proteomes" id="UP001168990"/>
    </source>
</evidence>
<accession>A0AA39EZ78</accession>
<sequence length="135" mass="15362">MQMINEQNERFVSQQTLFNNKLTDMMDDQNSKLTEIRNLAKTVADQQLKINKLEKQNGDIFKSVAEILKQSENISTEVNGSKCELKKASYYPSPEIIISSVPAQFNMDPREIVNSVLQILDVPQSMADVLEARLI</sequence>
<comment type="caution">
    <text evidence="1">The sequence shown here is derived from an EMBL/GenBank/DDBJ whole genome shotgun (WGS) entry which is preliminary data.</text>
</comment>
<proteinExistence type="predicted"/>
<dbReference type="AlphaFoldDB" id="A0AA39EZ78"/>
<dbReference type="Proteomes" id="UP001168990">
    <property type="component" value="Unassembled WGS sequence"/>
</dbReference>
<reference evidence="1" key="1">
    <citation type="journal article" date="2023" name="bioRxiv">
        <title>Scaffold-level genome assemblies of two parasitoid biocontrol wasps reveal the parthenogenesis mechanism and an associated novel virus.</title>
        <authorList>
            <person name="Inwood S."/>
            <person name="Skelly J."/>
            <person name="Guhlin J."/>
            <person name="Harrop T."/>
            <person name="Goldson S."/>
            <person name="Dearden P."/>
        </authorList>
    </citation>
    <scope>NUCLEOTIDE SEQUENCE</scope>
    <source>
        <strain evidence="1">Irish</strain>
        <tissue evidence="1">Whole body</tissue>
    </source>
</reference>
<reference evidence="1" key="2">
    <citation type="submission" date="2023-03" db="EMBL/GenBank/DDBJ databases">
        <authorList>
            <person name="Inwood S.N."/>
            <person name="Skelly J.G."/>
            <person name="Guhlin J."/>
            <person name="Harrop T.W.R."/>
            <person name="Goldson S.G."/>
            <person name="Dearden P.K."/>
        </authorList>
    </citation>
    <scope>NUCLEOTIDE SEQUENCE</scope>
    <source>
        <strain evidence="1">Irish</strain>
        <tissue evidence="1">Whole body</tissue>
    </source>
</reference>